<proteinExistence type="predicted"/>
<sequence length="118" mass="12273">MKVLCVLLIGLVAVSQARVLDTRSSLSHFTSFLHNAMRVVGSGCQGVTKYVTGPVCTALSIVPKGTEIEGCAVFTVGYEVCLGVIEGSRTYCSTFGASLPGGPAADTIICNAIHRHGK</sequence>
<organism evidence="2 3">
    <name type="scientific">Patella caerulea</name>
    <name type="common">Rayed Mediterranean limpet</name>
    <dbReference type="NCBI Taxonomy" id="87958"/>
    <lineage>
        <taxon>Eukaryota</taxon>
        <taxon>Metazoa</taxon>
        <taxon>Spiralia</taxon>
        <taxon>Lophotrochozoa</taxon>
        <taxon>Mollusca</taxon>
        <taxon>Gastropoda</taxon>
        <taxon>Patellogastropoda</taxon>
        <taxon>Patelloidea</taxon>
        <taxon>Patellidae</taxon>
        <taxon>Patella</taxon>
    </lineage>
</organism>
<comment type="caution">
    <text evidence="2">The sequence shown here is derived from an EMBL/GenBank/DDBJ whole genome shotgun (WGS) entry which is preliminary data.</text>
</comment>
<gene>
    <name evidence="2" type="ORF">SNE40_021742</name>
</gene>
<keyword evidence="3" id="KW-1185">Reference proteome</keyword>
<evidence type="ECO:0000313" key="2">
    <source>
        <dbReference type="EMBL" id="KAK6167799.1"/>
    </source>
</evidence>
<feature type="signal peptide" evidence="1">
    <location>
        <begin position="1"/>
        <end position="17"/>
    </location>
</feature>
<dbReference type="EMBL" id="JAZGQO010000018">
    <property type="protein sequence ID" value="KAK6167799.1"/>
    <property type="molecule type" value="Genomic_DNA"/>
</dbReference>
<feature type="chain" id="PRO_5042986798" evidence="1">
    <location>
        <begin position="18"/>
        <end position="118"/>
    </location>
</feature>
<evidence type="ECO:0000256" key="1">
    <source>
        <dbReference type="SAM" id="SignalP"/>
    </source>
</evidence>
<evidence type="ECO:0000313" key="3">
    <source>
        <dbReference type="Proteomes" id="UP001347796"/>
    </source>
</evidence>
<dbReference type="AlphaFoldDB" id="A0AAN8GGV9"/>
<protein>
    <submittedName>
        <fullName evidence="2">Uncharacterized protein</fullName>
    </submittedName>
</protein>
<keyword evidence="1" id="KW-0732">Signal</keyword>
<name>A0AAN8GGV9_PATCE</name>
<accession>A0AAN8GGV9</accession>
<reference evidence="2 3" key="1">
    <citation type="submission" date="2024-01" db="EMBL/GenBank/DDBJ databases">
        <title>The genome of the rayed Mediterranean limpet Patella caerulea (Linnaeus, 1758).</title>
        <authorList>
            <person name="Anh-Thu Weber A."/>
            <person name="Halstead-Nussloch G."/>
        </authorList>
    </citation>
    <scope>NUCLEOTIDE SEQUENCE [LARGE SCALE GENOMIC DNA]</scope>
    <source>
        <strain evidence="2">AATW-2023a</strain>
        <tissue evidence="2">Whole specimen</tissue>
    </source>
</reference>
<dbReference type="Proteomes" id="UP001347796">
    <property type="component" value="Unassembled WGS sequence"/>
</dbReference>